<comment type="caution">
    <text evidence="7">The sequence shown here is derived from an EMBL/GenBank/DDBJ whole genome shotgun (WGS) entry which is preliminary data.</text>
</comment>
<dbReference type="AlphaFoldDB" id="A0A939HK87"/>
<dbReference type="SUPFAM" id="SSF48498">
    <property type="entry name" value="Tetracyclin repressor-like, C-terminal domain"/>
    <property type="match status" value="1"/>
</dbReference>
<keyword evidence="3" id="KW-0804">Transcription</keyword>
<protein>
    <submittedName>
        <fullName evidence="7">TetR/AcrR family transcriptional regulator</fullName>
    </submittedName>
</protein>
<evidence type="ECO:0000256" key="3">
    <source>
        <dbReference type="ARBA" id="ARBA00023163"/>
    </source>
</evidence>
<dbReference type="RefSeq" id="WP_207843943.1">
    <property type="nucleotide sequence ID" value="NZ_JAFVMH010000001.1"/>
</dbReference>
<evidence type="ECO:0000256" key="4">
    <source>
        <dbReference type="PROSITE-ProRule" id="PRU00335"/>
    </source>
</evidence>
<sequence length="237" mass="26521">MTRPDKSARPLDMANPCLHGRKRRCGRPTSHDTEELDQYLLEIAAGLFVQHGYAGTSIDQIARKASASKQTLYRRYPSKEALFVAVIMDLTSSLLQAMADISLKDPLEELRQISFLKLEFSLRPEALGIYRILISDGHRHPSLLRQVVEAIGEPFHNAFIRLLRAAEEQGQIEPGHADDTTARLLTGMITGWPKDNSLFGEETLETCADRVAYFDRAWSFFLRAVGGKPRTADTPPG</sequence>
<feature type="DNA-binding region" description="H-T-H motif" evidence="4">
    <location>
        <begin position="57"/>
        <end position="76"/>
    </location>
</feature>
<reference evidence="7" key="1">
    <citation type="submission" date="2021-03" db="EMBL/GenBank/DDBJ databases">
        <title>The complete genome sequence of Acetobacter sp. TBRC 12339.</title>
        <authorList>
            <person name="Charoenyingcharoen P."/>
            <person name="Yukphan P."/>
        </authorList>
    </citation>
    <scope>NUCLEOTIDE SEQUENCE</scope>
    <source>
        <strain evidence="7">TBRC 12339</strain>
    </source>
</reference>
<evidence type="ECO:0000256" key="1">
    <source>
        <dbReference type="ARBA" id="ARBA00023015"/>
    </source>
</evidence>
<proteinExistence type="predicted"/>
<keyword evidence="8" id="KW-1185">Reference proteome</keyword>
<evidence type="ECO:0000313" key="8">
    <source>
        <dbReference type="Proteomes" id="UP000664073"/>
    </source>
</evidence>
<evidence type="ECO:0000256" key="5">
    <source>
        <dbReference type="SAM" id="MobiDB-lite"/>
    </source>
</evidence>
<dbReference type="PANTHER" id="PTHR30055:SF234">
    <property type="entry name" value="HTH-TYPE TRANSCRIPTIONAL REGULATOR BETI"/>
    <property type="match status" value="1"/>
</dbReference>
<accession>A0A939HK87</accession>
<dbReference type="InterPro" id="IPR001647">
    <property type="entry name" value="HTH_TetR"/>
</dbReference>
<evidence type="ECO:0000313" key="7">
    <source>
        <dbReference type="EMBL" id="MBO1323571.1"/>
    </source>
</evidence>
<keyword evidence="1" id="KW-0805">Transcription regulation</keyword>
<keyword evidence="2 4" id="KW-0238">DNA-binding</keyword>
<feature type="domain" description="HTH tetR-type" evidence="6">
    <location>
        <begin position="34"/>
        <end position="94"/>
    </location>
</feature>
<dbReference type="PANTHER" id="PTHR30055">
    <property type="entry name" value="HTH-TYPE TRANSCRIPTIONAL REGULATOR RUTR"/>
    <property type="match status" value="1"/>
</dbReference>
<dbReference type="SUPFAM" id="SSF46689">
    <property type="entry name" value="Homeodomain-like"/>
    <property type="match status" value="1"/>
</dbReference>
<name>A0A939HK87_9PROT</name>
<feature type="region of interest" description="Disordered" evidence="5">
    <location>
        <begin position="1"/>
        <end position="30"/>
    </location>
</feature>
<dbReference type="PROSITE" id="PS50977">
    <property type="entry name" value="HTH_TETR_2"/>
    <property type="match status" value="1"/>
</dbReference>
<dbReference type="GO" id="GO:0000976">
    <property type="term" value="F:transcription cis-regulatory region binding"/>
    <property type="evidence" value="ECO:0007669"/>
    <property type="project" value="TreeGrafter"/>
</dbReference>
<dbReference type="PRINTS" id="PR00455">
    <property type="entry name" value="HTHTETR"/>
</dbReference>
<evidence type="ECO:0000259" key="6">
    <source>
        <dbReference type="PROSITE" id="PS50977"/>
    </source>
</evidence>
<dbReference type="InterPro" id="IPR050109">
    <property type="entry name" value="HTH-type_TetR-like_transc_reg"/>
</dbReference>
<dbReference type="Proteomes" id="UP000664073">
    <property type="component" value="Unassembled WGS sequence"/>
</dbReference>
<organism evidence="7 8">
    <name type="scientific">Acetobacter garciniae</name>
    <dbReference type="NCBI Taxonomy" id="2817435"/>
    <lineage>
        <taxon>Bacteria</taxon>
        <taxon>Pseudomonadati</taxon>
        <taxon>Pseudomonadota</taxon>
        <taxon>Alphaproteobacteria</taxon>
        <taxon>Acetobacterales</taxon>
        <taxon>Acetobacteraceae</taxon>
        <taxon>Acetobacter</taxon>
    </lineage>
</organism>
<dbReference type="InterPro" id="IPR036271">
    <property type="entry name" value="Tet_transcr_reg_TetR-rel_C_sf"/>
</dbReference>
<dbReference type="InterPro" id="IPR039536">
    <property type="entry name" value="TetR_C_Proteobacteria"/>
</dbReference>
<dbReference type="Gene3D" id="1.10.357.10">
    <property type="entry name" value="Tetracycline Repressor, domain 2"/>
    <property type="match status" value="1"/>
</dbReference>
<dbReference type="FunFam" id="1.10.10.60:FF:000141">
    <property type="entry name" value="TetR family transcriptional regulator"/>
    <property type="match status" value="1"/>
</dbReference>
<dbReference type="InterPro" id="IPR009057">
    <property type="entry name" value="Homeodomain-like_sf"/>
</dbReference>
<dbReference type="EMBL" id="JAFVMH010000001">
    <property type="protein sequence ID" value="MBO1323571.1"/>
    <property type="molecule type" value="Genomic_DNA"/>
</dbReference>
<evidence type="ECO:0000256" key="2">
    <source>
        <dbReference type="ARBA" id="ARBA00023125"/>
    </source>
</evidence>
<dbReference type="GO" id="GO:0003700">
    <property type="term" value="F:DNA-binding transcription factor activity"/>
    <property type="evidence" value="ECO:0007669"/>
    <property type="project" value="TreeGrafter"/>
</dbReference>
<dbReference type="Pfam" id="PF14246">
    <property type="entry name" value="TetR_C_7"/>
    <property type="match status" value="1"/>
</dbReference>
<gene>
    <name evidence="7" type="ORF">J2D77_00170</name>
</gene>
<dbReference type="Pfam" id="PF00440">
    <property type="entry name" value="TetR_N"/>
    <property type="match status" value="1"/>
</dbReference>